<dbReference type="Pfam" id="PF00196">
    <property type="entry name" value="GerE"/>
    <property type="match status" value="1"/>
</dbReference>
<name>A0ABS9J467_9FLAO</name>
<keyword evidence="3" id="KW-0812">Transmembrane</keyword>
<gene>
    <name evidence="5" type="ORF">JM658_10380</name>
</gene>
<dbReference type="SMART" id="SM00421">
    <property type="entry name" value="HTH_LUXR"/>
    <property type="match status" value="1"/>
</dbReference>
<dbReference type="SUPFAM" id="SSF63829">
    <property type="entry name" value="Calcium-dependent phosphotriesterase"/>
    <property type="match status" value="1"/>
</dbReference>
<keyword evidence="2" id="KW-0799">Topoisomerase</keyword>
<proteinExistence type="predicted"/>
<evidence type="ECO:0000313" key="5">
    <source>
        <dbReference type="EMBL" id="MCF8715232.1"/>
    </source>
</evidence>
<evidence type="ECO:0000256" key="3">
    <source>
        <dbReference type="SAM" id="Phobius"/>
    </source>
</evidence>
<keyword evidence="3" id="KW-1133">Transmembrane helix</keyword>
<keyword evidence="6" id="KW-1185">Reference proteome</keyword>
<dbReference type="RefSeq" id="WP_236959198.1">
    <property type="nucleotide sequence ID" value="NZ_JAETXX010000006.1"/>
</dbReference>
<comment type="catalytic activity">
    <reaction evidence="1">
        <text>ATP-dependent breakage, passage and rejoining of double-stranded DNA.</text>
        <dbReference type="EC" id="5.6.2.2"/>
    </reaction>
</comment>
<dbReference type="SUPFAM" id="SSF56719">
    <property type="entry name" value="Type II DNA topoisomerase"/>
    <property type="match status" value="1"/>
</dbReference>
<evidence type="ECO:0000313" key="6">
    <source>
        <dbReference type="Proteomes" id="UP000829517"/>
    </source>
</evidence>
<organism evidence="5 6">
    <name type="scientific">Joostella atrarenae</name>
    <dbReference type="NCBI Taxonomy" id="679257"/>
    <lineage>
        <taxon>Bacteria</taxon>
        <taxon>Pseudomonadati</taxon>
        <taxon>Bacteroidota</taxon>
        <taxon>Flavobacteriia</taxon>
        <taxon>Flavobacteriales</taxon>
        <taxon>Flavobacteriaceae</taxon>
        <taxon>Joostella</taxon>
    </lineage>
</organism>
<dbReference type="Proteomes" id="UP000829517">
    <property type="component" value="Unassembled WGS sequence"/>
</dbReference>
<dbReference type="Gene3D" id="1.10.10.10">
    <property type="entry name" value="Winged helix-like DNA-binding domain superfamily/Winged helix DNA-binding domain"/>
    <property type="match status" value="1"/>
</dbReference>
<evidence type="ECO:0000256" key="2">
    <source>
        <dbReference type="ARBA" id="ARBA00023029"/>
    </source>
</evidence>
<dbReference type="InterPro" id="IPR013760">
    <property type="entry name" value="Topo_IIA-like_dom_sf"/>
</dbReference>
<dbReference type="Gene3D" id="2.130.10.10">
    <property type="entry name" value="YVTN repeat-like/Quinoprotein amine dehydrogenase"/>
    <property type="match status" value="2"/>
</dbReference>
<evidence type="ECO:0000259" key="4">
    <source>
        <dbReference type="SMART" id="SM00421"/>
    </source>
</evidence>
<keyword evidence="3" id="KW-0472">Membrane</keyword>
<sequence>MPLQRLLYTLKYFIIFFSVCQIFGQRRPPIHNFNIHDYQAGIQNWGIAYGDKNVFVANNEGLLEFDGNTWRFYELPNKTIVRSVAYFDGRVYTGSYEEFGYWEKTKTGDYNYVSLSERISGKNIETESIWSIYKLKEAIIFKSFSGIFVYENGRIKTIKAGTTILGGNVVNDEFFVFGREKGIYKLKDDKLLLESETALLKDFKVQSIAPFEEGKVMIGTSLNGCFIWENDRITPWKHPFNELMKENQLNKISIEKDYIFLGTIKNGVYVYNRKNNQFYNLNVRNGLQNNTVLGILFNERGTLWLSLDNGISAVPIDFDGYYLNPSQQDIGGVYDMVSYNNKTYIATNTGVYVGNQDGIKFIEGSQGHIWNLSLVDDVIICGHNLGTYEIKNDKWTSISNQNGGYVFKELEGVPDTYLQGNYSGLTLYKKNGNGWDVKDVEGIDFPVKNLVFEKDHIAWAAHTYKGVYRIHFSEDYSKVIRVEEQYNKYFQNSYLIKLFNIEGQISFYNEGKWFMFNPLESKIVDFESLNTILGKDSDAYPITDEGVNPILFKKSDGTLFIREQLNNAETQFYLPTRYYQNRLLKNDERAIVVNDSIIQIALYNDILAVNTNRISSQKEPEAPSIHRILKNGTPLTLDSLPTFKQRDTIVIETSLPFLSNSTIVYSLPNVMDSEYREAKDGKIVITNLPYGETTVDIRTKVKSKISDTGVKLAIETQKPWYLGVWGILLAILIFLIIGLVVLTINKYMLIRHKKYLEDQFEHQKELNRKEEALIHEKKLNELQKLQHEKELKGKTKELANTALEMTKKNEILSDLREELVYFKSEIIDKLRFNKLLKKIDRNINNANDWEIFESNFNQIHDSFFKNLIKLHPEKLTSKDLKLCAYLKMNLSSKEIAPLMSISVRGVEIHRYRLRKKLNLSSEQNLNEYLMNI</sequence>
<dbReference type="InterPro" id="IPR000792">
    <property type="entry name" value="Tscrpt_reg_LuxR_C"/>
</dbReference>
<feature type="transmembrane region" description="Helical" evidence="3">
    <location>
        <begin position="720"/>
        <end position="744"/>
    </location>
</feature>
<evidence type="ECO:0000256" key="1">
    <source>
        <dbReference type="ARBA" id="ARBA00000185"/>
    </source>
</evidence>
<reference evidence="5 6" key="1">
    <citation type="submission" date="2021-01" db="EMBL/GenBank/DDBJ databases">
        <title>Genome sequencing of Joostella atrarenae M1-2 (= KCTC 23194).</title>
        <authorList>
            <person name="Zakaria M.R."/>
            <person name="Lam M.Q."/>
            <person name="Chong C.S."/>
        </authorList>
    </citation>
    <scope>NUCLEOTIDE SEQUENCE [LARGE SCALE GENOMIC DNA]</scope>
    <source>
        <strain evidence="5 6">M1-2</strain>
    </source>
</reference>
<dbReference type="EMBL" id="JAETXX010000006">
    <property type="protein sequence ID" value="MCF8715232.1"/>
    <property type="molecule type" value="Genomic_DNA"/>
</dbReference>
<dbReference type="InterPro" id="IPR016032">
    <property type="entry name" value="Sig_transdc_resp-reg_C-effctor"/>
</dbReference>
<comment type="caution">
    <text evidence="5">The sequence shown here is derived from an EMBL/GenBank/DDBJ whole genome shotgun (WGS) entry which is preliminary data.</text>
</comment>
<protein>
    <submittedName>
        <fullName evidence="5">Response regulator</fullName>
    </submittedName>
</protein>
<dbReference type="InterPro" id="IPR015943">
    <property type="entry name" value="WD40/YVTN_repeat-like_dom_sf"/>
</dbReference>
<keyword evidence="2" id="KW-0413">Isomerase</keyword>
<dbReference type="SUPFAM" id="SSF46894">
    <property type="entry name" value="C-terminal effector domain of the bipartite response regulators"/>
    <property type="match status" value="1"/>
</dbReference>
<feature type="domain" description="HTH luxR-type" evidence="4">
    <location>
        <begin position="872"/>
        <end position="929"/>
    </location>
</feature>
<dbReference type="InterPro" id="IPR036388">
    <property type="entry name" value="WH-like_DNA-bd_sf"/>
</dbReference>
<accession>A0ABS9J467</accession>